<feature type="domain" description="Band 3 cytoplasmic" evidence="18">
    <location>
        <begin position="118"/>
        <end position="459"/>
    </location>
</feature>
<name>A0A811Y0E1_NYCPR</name>
<dbReference type="PANTHER" id="PTHR11453">
    <property type="entry name" value="ANION EXCHANGE PROTEIN"/>
    <property type="match status" value="1"/>
</dbReference>
<dbReference type="NCBIfam" id="TIGR00834">
    <property type="entry name" value="ae"/>
    <property type="match status" value="1"/>
</dbReference>
<keyword evidence="6" id="KW-0769">Symport</keyword>
<feature type="compositionally biased region" description="Basic and acidic residues" evidence="16">
    <location>
        <begin position="64"/>
        <end position="81"/>
    </location>
</feature>
<evidence type="ECO:0000256" key="10">
    <source>
        <dbReference type="ARBA" id="ARBA00023136"/>
    </source>
</evidence>
<feature type="region of interest" description="Disordered" evidence="16">
    <location>
        <begin position="51"/>
        <end position="89"/>
    </location>
</feature>
<feature type="domain" description="Bicarbonate transporter-like transmembrane" evidence="17">
    <location>
        <begin position="515"/>
        <end position="1063"/>
    </location>
</feature>
<keyword evidence="4" id="KW-1003">Cell membrane</keyword>
<dbReference type="Proteomes" id="UP000645828">
    <property type="component" value="Unassembled WGS sequence"/>
</dbReference>
<dbReference type="PANTHER" id="PTHR11453:SF10">
    <property type="entry name" value="ELECTROGENIC SODIUM BICARBONATE COTRANSPORTER 1"/>
    <property type="match status" value="1"/>
</dbReference>
<keyword evidence="7 15" id="KW-1133">Transmembrane helix</keyword>
<keyword evidence="8" id="KW-0915">Sodium</keyword>
<dbReference type="InterPro" id="IPR003020">
    <property type="entry name" value="HCO3_transpt_euk"/>
</dbReference>
<dbReference type="GO" id="GO:0051453">
    <property type="term" value="P:regulation of intracellular pH"/>
    <property type="evidence" value="ECO:0007669"/>
    <property type="project" value="TreeGrafter"/>
</dbReference>
<evidence type="ECO:0000256" key="3">
    <source>
        <dbReference type="ARBA" id="ARBA00022448"/>
    </source>
</evidence>
<feature type="transmembrane region" description="Helical" evidence="15">
    <location>
        <begin position="543"/>
        <end position="566"/>
    </location>
</feature>
<evidence type="ECO:0000256" key="16">
    <source>
        <dbReference type="SAM" id="MobiDB-lite"/>
    </source>
</evidence>
<feature type="transmembrane region" description="Helical" evidence="15">
    <location>
        <begin position="749"/>
        <end position="767"/>
    </location>
</feature>
<dbReference type="FunFam" id="1.10.287.570:FF:000001">
    <property type="entry name" value="Anion exchange protein"/>
    <property type="match status" value="1"/>
</dbReference>
<dbReference type="GO" id="GO:0008509">
    <property type="term" value="F:monoatomic anion transmembrane transporter activity"/>
    <property type="evidence" value="ECO:0007669"/>
    <property type="project" value="InterPro"/>
</dbReference>
<feature type="transmembrane region" description="Helical" evidence="15">
    <location>
        <begin position="1012"/>
        <end position="1043"/>
    </location>
</feature>
<evidence type="ECO:0000256" key="5">
    <source>
        <dbReference type="ARBA" id="ARBA00022692"/>
    </source>
</evidence>
<dbReference type="InterPro" id="IPR011531">
    <property type="entry name" value="HCO3_transpt-like_TM_dom"/>
</dbReference>
<dbReference type="PRINTS" id="PR01232">
    <property type="entry name" value="NAHCO3TRSPRT"/>
</dbReference>
<evidence type="ECO:0000256" key="12">
    <source>
        <dbReference type="ARBA" id="ARBA00035820"/>
    </source>
</evidence>
<feature type="region of interest" description="Disordered" evidence="16">
    <location>
        <begin position="1069"/>
        <end position="1094"/>
    </location>
</feature>
<keyword evidence="9 15" id="KW-0406">Ion transport</keyword>
<evidence type="ECO:0000259" key="17">
    <source>
        <dbReference type="Pfam" id="PF00955"/>
    </source>
</evidence>
<dbReference type="SUPFAM" id="SSF55804">
    <property type="entry name" value="Phoshotransferase/anion transport protein"/>
    <property type="match status" value="1"/>
</dbReference>
<sequence length="1156" mass="129213">MESDGEVIDENTAPSLSSVGTESALLDWWKYSKIDGHHTIYIGVHVPKSYRRRRRHKRKTGHKEKKEKERISENYSDKSDVENADESSSSILKPLISPAAERIRFILGEEDDSPAPPQLFTELDELLAVDGQEMEWKETARWIKFEEKVEQGGERWSKPHVATLSLHSLFELRTCMEKGSIMLDREASSLPQLVEMIVDHQIETGLLKPDLKDKVTYTLLRRHRHQTKKSNLRSLADIGKTVSSASRMFTNPDNEAEIQAEGEAGSPQGAQCGTGSQDSGIIFSLRGREGGREGEREKECTGAGGGRSRLLLALNLSLRQMLKPLSFPGAPSCVFWVLPMQLKNKFMKKLPRDAEASNVLVGEVDFLDTPFIAFVRLQQAVMLGALTEVPVPTRFLFILLGPKGKAKSYHEIGRAIATLMSDEVFHDIAYKAKDRQDLIAGIDEFLDEVIVLPPGEWDPAIRIEPPKSLPSSDKRKNMYSGGENIQMNGDTPHDGGHGGGGGGHADCEELQRTGRFCGGLIKDIKRKAPFFASDFYDALNIQALSAILFIYLATVTNAITFGGLLGDATDNMQGVLESFLGTAVSGAIFCLFAGQPLTILSSTGPVLVFERLLFNFSKDHNFDYLEFRLWIGLWSAFLCLILVATDASFLVQYFTRFTEEGFSSLISFIFIYDAFKKMIKLADYYPINSDFKVGYNTQFSCACMPPDPDPGSNPTSGSRCMEPASPSACKCLKYGGKLVGNNCDFVPDITLMSFILFLGTYTSSMALKKFKTSRYFPTTARKLISDFAIILSILIFCVIDALVGVDTPKLIVPSEFKPTSPNRGWFVPPFGGNPWWVYLAAAIPALLVTILIFMDQQITAVIVNRKEHKLKKGAGYHLDLFWVAILMVVCSFMALPWYVAATVISIAHIDSLKMETETSAPGEQPKFLGVREQRVTGTLVFILTGLSVFMAPILKFIPMPVLYGVFLYMGVASLNGVQFMDRLKLLLMPLKHQPDFIYLRHVPLRRVHLFTFLQVLCLALLWILKSTVAAIIFPVMILALVAVRKGMDYLFSQHDLSFLDDVIPEKDKKKKEDEKKKKKKKGSLDSDNDDEGGNPMKIPYSFGLGDLFFQTKLLSFRTESQNPPRTPVKVVPQIRIELEPEDNDYFWRSKGTETTL</sequence>
<dbReference type="Pfam" id="PF00955">
    <property type="entry name" value="HCO3_cotransp"/>
    <property type="match status" value="1"/>
</dbReference>
<organism evidence="19 20">
    <name type="scientific">Nyctereutes procyonoides</name>
    <name type="common">Raccoon dog</name>
    <name type="synonym">Canis procyonoides</name>
    <dbReference type="NCBI Taxonomy" id="34880"/>
    <lineage>
        <taxon>Eukaryota</taxon>
        <taxon>Metazoa</taxon>
        <taxon>Chordata</taxon>
        <taxon>Craniata</taxon>
        <taxon>Vertebrata</taxon>
        <taxon>Euteleostomi</taxon>
        <taxon>Mammalia</taxon>
        <taxon>Eutheria</taxon>
        <taxon>Laurasiatheria</taxon>
        <taxon>Carnivora</taxon>
        <taxon>Caniformia</taxon>
        <taxon>Canidae</taxon>
        <taxon>Nyctereutes</taxon>
    </lineage>
</organism>
<comment type="function">
    <text evidence="14">Electrogenic sodium/bicarbonate cotransporter with a Na(+):HCO3(-) stoichiometry varying from 1:2 to 1:3. May regulate bicarbonate influx/efflux at the basolateral membrane of cells and regulate intracellular pH.</text>
</comment>
<feature type="transmembrane region" description="Helical" evidence="15">
    <location>
        <begin position="961"/>
        <end position="980"/>
    </location>
</feature>
<feature type="transmembrane region" description="Helical" evidence="15">
    <location>
        <begin position="875"/>
        <end position="899"/>
    </location>
</feature>
<evidence type="ECO:0000313" key="19">
    <source>
        <dbReference type="EMBL" id="CAD7670277.1"/>
    </source>
</evidence>
<reference evidence="19" key="1">
    <citation type="submission" date="2020-12" db="EMBL/GenBank/DDBJ databases">
        <authorList>
            <consortium name="Molecular Ecology Group"/>
        </authorList>
    </citation>
    <scope>NUCLEOTIDE SEQUENCE</scope>
    <source>
        <strain evidence="19">TBG_1078</strain>
    </source>
</reference>
<dbReference type="PRINTS" id="PR01231">
    <property type="entry name" value="HCO3TRNSPORT"/>
</dbReference>
<comment type="catalytic activity">
    <reaction evidence="12">
        <text>3 hydrogencarbonate(out) + Na(+)(out) = 3 hydrogencarbonate(in) + Na(+)(in)</text>
        <dbReference type="Rhea" id="RHEA:72219"/>
        <dbReference type="ChEBI" id="CHEBI:17544"/>
        <dbReference type="ChEBI" id="CHEBI:29101"/>
    </reaction>
</comment>
<evidence type="ECO:0000256" key="1">
    <source>
        <dbReference type="ARBA" id="ARBA00004554"/>
    </source>
</evidence>
<comment type="caution">
    <text evidence="19">The sequence shown here is derived from an EMBL/GenBank/DDBJ whole genome shotgun (WGS) entry which is preliminary data.</text>
</comment>
<dbReference type="GO" id="GO:0005452">
    <property type="term" value="F:solute:inorganic anion antiporter activity"/>
    <property type="evidence" value="ECO:0007669"/>
    <property type="project" value="InterPro"/>
</dbReference>
<dbReference type="Gene3D" id="3.40.930.10">
    <property type="entry name" value="Mannitol-specific EII, Chain A"/>
    <property type="match status" value="1"/>
</dbReference>
<dbReference type="Pfam" id="PF07565">
    <property type="entry name" value="Band_3_cyto"/>
    <property type="match status" value="1"/>
</dbReference>
<dbReference type="Gene3D" id="1.10.287.570">
    <property type="entry name" value="Helical hairpin bin"/>
    <property type="match status" value="1"/>
</dbReference>
<dbReference type="InterPro" id="IPR016152">
    <property type="entry name" value="PTrfase/Anion_transptr"/>
</dbReference>
<feature type="transmembrane region" description="Helical" evidence="15">
    <location>
        <begin position="835"/>
        <end position="854"/>
    </location>
</feature>
<keyword evidence="3 15" id="KW-0813">Transport</keyword>
<gene>
    <name evidence="19" type="ORF">NYPRO_LOCUS3072</name>
</gene>
<comment type="subcellular location">
    <subcellularLocation>
        <location evidence="1">Basolateral cell membrane</location>
        <topology evidence="1">Multi-pass membrane protein</topology>
    </subcellularLocation>
    <subcellularLocation>
        <location evidence="15">Membrane</location>
        <topology evidence="15">Multi-pass membrane protein</topology>
    </subcellularLocation>
</comment>
<dbReference type="InterPro" id="IPR013769">
    <property type="entry name" value="Band3_cytoplasmic_dom"/>
</dbReference>
<proteinExistence type="inferred from homology"/>
<evidence type="ECO:0000256" key="11">
    <source>
        <dbReference type="ARBA" id="ARBA00023201"/>
    </source>
</evidence>
<evidence type="ECO:0000256" key="8">
    <source>
        <dbReference type="ARBA" id="ARBA00023053"/>
    </source>
</evidence>
<dbReference type="InterPro" id="IPR003024">
    <property type="entry name" value="Na/HCO3_transpt"/>
</dbReference>
<dbReference type="EMBL" id="CAJHUB010000655">
    <property type="protein sequence ID" value="CAD7670277.1"/>
    <property type="molecule type" value="Genomic_DNA"/>
</dbReference>
<accession>A0A811Y0E1</accession>
<evidence type="ECO:0000256" key="4">
    <source>
        <dbReference type="ARBA" id="ARBA00022475"/>
    </source>
</evidence>
<evidence type="ECO:0000313" key="20">
    <source>
        <dbReference type="Proteomes" id="UP000645828"/>
    </source>
</evidence>
<feature type="compositionally biased region" description="Basic residues" evidence="16">
    <location>
        <begin position="51"/>
        <end position="63"/>
    </location>
</feature>
<protein>
    <recommendedName>
        <fullName evidence="15">Anion exchange protein</fullName>
    </recommendedName>
</protein>
<keyword evidence="20" id="KW-1185">Reference proteome</keyword>
<comment type="catalytic activity">
    <reaction evidence="13">
        <text>2 hydrogencarbonate(out) + Na(+)(out) = 2 hydrogencarbonate(in) + Na(+)(in)</text>
        <dbReference type="Rhea" id="RHEA:72215"/>
        <dbReference type="ChEBI" id="CHEBI:17544"/>
        <dbReference type="ChEBI" id="CHEBI:29101"/>
    </reaction>
</comment>
<dbReference type="AlphaFoldDB" id="A0A811Y0E1"/>
<feature type="transmembrane region" description="Helical" evidence="15">
    <location>
        <begin position="787"/>
        <end position="805"/>
    </location>
</feature>
<evidence type="ECO:0000256" key="2">
    <source>
        <dbReference type="ARBA" id="ARBA00010993"/>
    </source>
</evidence>
<keyword evidence="5 15" id="KW-0812">Transmembrane</keyword>
<comment type="similarity">
    <text evidence="2 15">Belongs to the anion exchanger (TC 2.A.31) family.</text>
</comment>
<evidence type="ECO:0000256" key="14">
    <source>
        <dbReference type="ARBA" id="ARBA00037277"/>
    </source>
</evidence>
<feature type="transmembrane region" description="Helical" evidence="15">
    <location>
        <begin position="629"/>
        <end position="654"/>
    </location>
</feature>
<feature type="transmembrane region" description="Helical" evidence="15">
    <location>
        <begin position="935"/>
        <end position="954"/>
    </location>
</feature>
<evidence type="ECO:0000256" key="7">
    <source>
        <dbReference type="ARBA" id="ARBA00022989"/>
    </source>
</evidence>
<dbReference type="GO" id="GO:0016323">
    <property type="term" value="C:basolateral plasma membrane"/>
    <property type="evidence" value="ECO:0007669"/>
    <property type="project" value="UniProtKB-SubCell"/>
</dbReference>
<evidence type="ECO:0000259" key="18">
    <source>
        <dbReference type="Pfam" id="PF07565"/>
    </source>
</evidence>
<keyword evidence="10 15" id="KW-0472">Membrane</keyword>
<evidence type="ECO:0000256" key="15">
    <source>
        <dbReference type="RuleBase" id="RU362035"/>
    </source>
</evidence>
<evidence type="ECO:0000256" key="6">
    <source>
        <dbReference type="ARBA" id="ARBA00022847"/>
    </source>
</evidence>
<evidence type="ECO:0000256" key="9">
    <source>
        <dbReference type="ARBA" id="ARBA00023065"/>
    </source>
</evidence>
<keyword evidence="11" id="KW-0739">Sodium transport</keyword>
<evidence type="ECO:0000256" key="13">
    <source>
        <dbReference type="ARBA" id="ARBA00036309"/>
    </source>
</evidence>
<feature type="transmembrane region" description="Helical" evidence="15">
    <location>
        <begin position="586"/>
        <end position="609"/>
    </location>
</feature>
<dbReference type="GO" id="GO:0008510">
    <property type="term" value="F:sodium:bicarbonate symporter activity"/>
    <property type="evidence" value="ECO:0007669"/>
    <property type="project" value="TreeGrafter"/>
</dbReference>